<dbReference type="Pfam" id="PF13649">
    <property type="entry name" value="Methyltransf_25"/>
    <property type="match status" value="1"/>
</dbReference>
<feature type="chain" id="PRO_5021437900" evidence="4">
    <location>
        <begin position="27"/>
        <end position="281"/>
    </location>
</feature>
<organism evidence="6 7">
    <name type="scientific">Ramlibacter henchirensis</name>
    <dbReference type="NCBI Taxonomy" id="204072"/>
    <lineage>
        <taxon>Bacteria</taxon>
        <taxon>Pseudomonadati</taxon>
        <taxon>Pseudomonadota</taxon>
        <taxon>Betaproteobacteria</taxon>
        <taxon>Burkholderiales</taxon>
        <taxon>Comamonadaceae</taxon>
        <taxon>Ramlibacter</taxon>
    </lineage>
</organism>
<keyword evidence="2 6" id="KW-0808">Transferase</keyword>
<evidence type="ECO:0000256" key="1">
    <source>
        <dbReference type="ARBA" id="ARBA00022603"/>
    </source>
</evidence>
<reference evidence="6 7" key="1">
    <citation type="submission" date="2019-03" db="EMBL/GenBank/DDBJ databases">
        <title>Ramlibacter henchirensis DSM 14656, whole genome shotgun sequence.</title>
        <authorList>
            <person name="Zhang X."/>
            <person name="Feng G."/>
            <person name="Zhu H."/>
        </authorList>
    </citation>
    <scope>NUCLEOTIDE SEQUENCE [LARGE SCALE GENOMIC DNA]</scope>
    <source>
        <strain evidence="6 7">DSM 14656</strain>
    </source>
</reference>
<dbReference type="EMBL" id="SMLM01000002">
    <property type="protein sequence ID" value="TFZ02265.1"/>
    <property type="molecule type" value="Genomic_DNA"/>
</dbReference>
<dbReference type="RefSeq" id="WP_135263792.1">
    <property type="nucleotide sequence ID" value="NZ_SMLM01000002.1"/>
</dbReference>
<gene>
    <name evidence="6" type="ORF">EZ313_13405</name>
</gene>
<dbReference type="SUPFAM" id="SSF53335">
    <property type="entry name" value="S-adenosyl-L-methionine-dependent methyltransferases"/>
    <property type="match status" value="1"/>
</dbReference>
<accession>A0A4Z0BW44</accession>
<keyword evidence="1 6" id="KW-0489">Methyltransferase</keyword>
<evidence type="ECO:0000256" key="3">
    <source>
        <dbReference type="ARBA" id="ARBA00022691"/>
    </source>
</evidence>
<keyword evidence="4" id="KW-0732">Signal</keyword>
<keyword evidence="7" id="KW-1185">Reference proteome</keyword>
<feature type="domain" description="Methyltransferase" evidence="5">
    <location>
        <begin position="70"/>
        <end position="138"/>
    </location>
</feature>
<dbReference type="InterPro" id="IPR026170">
    <property type="entry name" value="FAM173A/B"/>
</dbReference>
<evidence type="ECO:0000313" key="7">
    <source>
        <dbReference type="Proteomes" id="UP000298180"/>
    </source>
</evidence>
<dbReference type="InterPro" id="IPR041698">
    <property type="entry name" value="Methyltransf_25"/>
</dbReference>
<dbReference type="PANTHER" id="PTHR13610">
    <property type="entry name" value="METHYLTRANSFERASE DOMAIN-CONTAINING PROTEIN"/>
    <property type="match status" value="1"/>
</dbReference>
<dbReference type="GO" id="GO:0016279">
    <property type="term" value="F:protein-lysine N-methyltransferase activity"/>
    <property type="evidence" value="ECO:0007669"/>
    <property type="project" value="InterPro"/>
</dbReference>
<dbReference type="PANTHER" id="PTHR13610:SF11">
    <property type="entry name" value="METHYLTRANSFERASE DOMAIN-CONTAINING PROTEIN"/>
    <property type="match status" value="1"/>
</dbReference>
<dbReference type="Proteomes" id="UP000298180">
    <property type="component" value="Unassembled WGS sequence"/>
</dbReference>
<keyword evidence="3" id="KW-0949">S-adenosyl-L-methionine</keyword>
<proteinExistence type="predicted"/>
<evidence type="ECO:0000256" key="2">
    <source>
        <dbReference type="ARBA" id="ARBA00022679"/>
    </source>
</evidence>
<dbReference type="InterPro" id="IPR029063">
    <property type="entry name" value="SAM-dependent_MTases_sf"/>
</dbReference>
<evidence type="ECO:0000256" key="4">
    <source>
        <dbReference type="SAM" id="SignalP"/>
    </source>
</evidence>
<dbReference type="AlphaFoldDB" id="A0A4Z0BW44"/>
<dbReference type="Gene3D" id="3.40.50.150">
    <property type="entry name" value="Vaccinia Virus protein VP39"/>
    <property type="match status" value="1"/>
</dbReference>
<dbReference type="PROSITE" id="PS51257">
    <property type="entry name" value="PROKAR_LIPOPROTEIN"/>
    <property type="match status" value="1"/>
</dbReference>
<evidence type="ECO:0000259" key="5">
    <source>
        <dbReference type="Pfam" id="PF13649"/>
    </source>
</evidence>
<dbReference type="GO" id="GO:0032259">
    <property type="term" value="P:methylation"/>
    <property type="evidence" value="ECO:0007669"/>
    <property type="project" value="UniProtKB-KW"/>
</dbReference>
<name>A0A4Z0BW44_9BURK</name>
<protein>
    <submittedName>
        <fullName evidence="6">Methyltransferase domain-containing protein</fullName>
    </submittedName>
</protein>
<sequence>MHPIRRHLLAAASASLLLPPLLSSCAQPRPRDVYSPIVGQDGKDAMWVPTPDAVVERMLDMAEVKRGDRVVDLGSGDGTIVIAAARRGARARGIEYDANLVALSRRNARQAGVQADFVQGDIFQSDFSDADVVTLYLMPEMNERLLPTLLDMKPGTRVASHQFGIGHWPPDRTDEVAGRFAHLWIVPAKVGGTWTARVDGEPPLQVELRQNFQKLEGDALVAGERFELALPRLRGPAIRFDVRGGPAGTMRFEGTADNGGRINGTVLTAGAHPRPFTATRA</sequence>
<dbReference type="OrthoDB" id="281208at2"/>
<feature type="signal peptide" evidence="4">
    <location>
        <begin position="1"/>
        <end position="26"/>
    </location>
</feature>
<evidence type="ECO:0000313" key="6">
    <source>
        <dbReference type="EMBL" id="TFZ02265.1"/>
    </source>
</evidence>
<comment type="caution">
    <text evidence="6">The sequence shown here is derived from an EMBL/GenBank/DDBJ whole genome shotgun (WGS) entry which is preliminary data.</text>
</comment>